<evidence type="ECO:0000313" key="2">
    <source>
        <dbReference type="EMBL" id="SJL08578.1"/>
    </source>
</evidence>
<evidence type="ECO:0000313" key="3">
    <source>
        <dbReference type="Proteomes" id="UP000219338"/>
    </source>
</evidence>
<dbReference type="OrthoDB" id="2962984at2759"/>
<reference evidence="3" key="1">
    <citation type="journal article" date="2017" name="Nat. Ecol. Evol.">
        <title>Genome expansion and lineage-specific genetic innovations in the forest pathogenic fungi Armillaria.</title>
        <authorList>
            <person name="Sipos G."/>
            <person name="Prasanna A.N."/>
            <person name="Walter M.C."/>
            <person name="O'Connor E."/>
            <person name="Balint B."/>
            <person name="Krizsan K."/>
            <person name="Kiss B."/>
            <person name="Hess J."/>
            <person name="Varga T."/>
            <person name="Slot J."/>
            <person name="Riley R."/>
            <person name="Boka B."/>
            <person name="Rigling D."/>
            <person name="Barry K."/>
            <person name="Lee J."/>
            <person name="Mihaltcheva S."/>
            <person name="LaButti K."/>
            <person name="Lipzen A."/>
            <person name="Waldron R."/>
            <person name="Moloney N.M."/>
            <person name="Sperisen C."/>
            <person name="Kredics L."/>
            <person name="Vagvoelgyi C."/>
            <person name="Patrignani A."/>
            <person name="Fitzpatrick D."/>
            <person name="Nagy I."/>
            <person name="Doyle S."/>
            <person name="Anderson J.B."/>
            <person name="Grigoriev I.V."/>
            <person name="Gueldener U."/>
            <person name="Muensterkoetter M."/>
            <person name="Nagy L.G."/>
        </authorList>
    </citation>
    <scope>NUCLEOTIDE SEQUENCE [LARGE SCALE GENOMIC DNA]</scope>
    <source>
        <strain evidence="3">C18/9</strain>
    </source>
</reference>
<name>A0A284RII8_ARMOS</name>
<dbReference type="AlphaFoldDB" id="A0A284RII8"/>
<feature type="compositionally biased region" description="Acidic residues" evidence="1">
    <location>
        <begin position="492"/>
        <end position="506"/>
    </location>
</feature>
<evidence type="ECO:0000256" key="1">
    <source>
        <dbReference type="SAM" id="MobiDB-lite"/>
    </source>
</evidence>
<keyword evidence="3" id="KW-1185">Reference proteome</keyword>
<protein>
    <submittedName>
        <fullName evidence="2">Uncharacterized protein</fullName>
    </submittedName>
</protein>
<feature type="compositionally biased region" description="Acidic residues" evidence="1">
    <location>
        <begin position="438"/>
        <end position="458"/>
    </location>
</feature>
<proteinExistence type="predicted"/>
<gene>
    <name evidence="2" type="ORF">ARMOST_11944</name>
</gene>
<sequence>MTTTLPGHQVLPLELIDRITDEVYNSSDNSKEDLYNLSLTSREVGKRATALIFRVVKLKGGTSESDLDKSISKLHVLFESNCNLATLVRTLILGNPKESTAISSPNFLPVLGMMRNLNAIKLAGNVEYSEPQPPRRRRRPAWQVQPVLPFFTAFANPANLTDIRLYGMSMNYQEFENILRSSPALTALLISNLNITEFPAYSDPYYLNYSVIEPEAVAWQDSESHYHDLQPKTALNLPIERLIMRLSSSSDYTIMDLLVSSRLPLLLPGRLENLAISHARGSLNKAVSDSTIAFLRSPLAQSVSRLHLGEHEGNRYRSGKNKYRKLDTVYLPICEALELRFIFLDWQAFGNSNVWFAELLETMFPTQLPVKKLLLVFDFRFFHGPTVNNMPAPDDDWVRLDSALCAHNFDLEEIGVHIILSVDDPDNKFRVNPYETPNVEESEAEESDGSESGVEESGDDRGIPSEESDESEEESDEESDPDDTTYITDQSEYTDAEEGEEDENDVELGKKDVSDEDGKGQDYKKEVHVAPGHMILQHWLFEFALPKANARYHFQEEITGSSASADRVKTWVRLSERTSEIEPIFDIDEDLRK</sequence>
<dbReference type="EMBL" id="FUEG01000009">
    <property type="protein sequence ID" value="SJL08578.1"/>
    <property type="molecule type" value="Genomic_DNA"/>
</dbReference>
<dbReference type="Proteomes" id="UP000219338">
    <property type="component" value="Unassembled WGS sequence"/>
</dbReference>
<feature type="compositionally biased region" description="Acidic residues" evidence="1">
    <location>
        <begin position="466"/>
        <end position="483"/>
    </location>
</feature>
<dbReference type="OMA" id="ANARYHF"/>
<feature type="region of interest" description="Disordered" evidence="1">
    <location>
        <begin position="431"/>
        <end position="521"/>
    </location>
</feature>
<accession>A0A284RII8</accession>
<organism evidence="2 3">
    <name type="scientific">Armillaria ostoyae</name>
    <name type="common">Armillaria root rot fungus</name>
    <dbReference type="NCBI Taxonomy" id="47428"/>
    <lineage>
        <taxon>Eukaryota</taxon>
        <taxon>Fungi</taxon>
        <taxon>Dikarya</taxon>
        <taxon>Basidiomycota</taxon>
        <taxon>Agaricomycotina</taxon>
        <taxon>Agaricomycetes</taxon>
        <taxon>Agaricomycetidae</taxon>
        <taxon>Agaricales</taxon>
        <taxon>Marasmiineae</taxon>
        <taxon>Physalacriaceae</taxon>
        <taxon>Armillaria</taxon>
    </lineage>
</organism>
<feature type="compositionally biased region" description="Basic and acidic residues" evidence="1">
    <location>
        <begin position="507"/>
        <end position="521"/>
    </location>
</feature>